<keyword evidence="2" id="KW-1133">Transmembrane helix</keyword>
<feature type="compositionally biased region" description="Polar residues" evidence="1">
    <location>
        <begin position="162"/>
        <end position="173"/>
    </location>
</feature>
<feature type="compositionally biased region" description="Low complexity" evidence="1">
    <location>
        <begin position="186"/>
        <end position="208"/>
    </location>
</feature>
<dbReference type="STRING" id="1802517.A2892_01485"/>
<keyword evidence="2" id="KW-0472">Membrane</keyword>
<dbReference type="Proteomes" id="UP000176404">
    <property type="component" value="Unassembled WGS sequence"/>
</dbReference>
<gene>
    <name evidence="3" type="ORF">A2892_01485</name>
</gene>
<evidence type="ECO:0000256" key="2">
    <source>
        <dbReference type="SAM" id="Phobius"/>
    </source>
</evidence>
<evidence type="ECO:0000256" key="1">
    <source>
        <dbReference type="SAM" id="MobiDB-lite"/>
    </source>
</evidence>
<dbReference type="EMBL" id="MGHD01000003">
    <property type="protein sequence ID" value="OGM60698.1"/>
    <property type="molecule type" value="Genomic_DNA"/>
</dbReference>
<dbReference type="AlphaFoldDB" id="A0A1F8BBH1"/>
<accession>A0A1F8BBH1</accession>
<reference evidence="3 4" key="1">
    <citation type="journal article" date="2016" name="Nat. Commun.">
        <title>Thousands of microbial genomes shed light on interconnected biogeochemical processes in an aquifer system.</title>
        <authorList>
            <person name="Anantharaman K."/>
            <person name="Brown C.T."/>
            <person name="Hug L.A."/>
            <person name="Sharon I."/>
            <person name="Castelle C.J."/>
            <person name="Probst A.J."/>
            <person name="Thomas B.C."/>
            <person name="Singh A."/>
            <person name="Wilkins M.J."/>
            <person name="Karaoz U."/>
            <person name="Brodie E.L."/>
            <person name="Williams K.H."/>
            <person name="Hubbard S.S."/>
            <person name="Banfield J.F."/>
        </authorList>
    </citation>
    <scope>NUCLEOTIDE SEQUENCE [LARGE SCALE GENOMIC DNA]</scope>
</reference>
<proteinExistence type="predicted"/>
<name>A0A1F8BBH1_9BACT</name>
<evidence type="ECO:0008006" key="5">
    <source>
        <dbReference type="Google" id="ProtNLM"/>
    </source>
</evidence>
<feature type="compositionally biased region" description="Low complexity" evidence="1">
    <location>
        <begin position="222"/>
        <end position="232"/>
    </location>
</feature>
<sequence>MQNPISIFKFNLPKLFGFLFFLVVFLLLHKCVSAQVVINEFSPASRSDGYGDWIELYVYGDIDLSSYYLTHLKTDGNEGDIEIPEPHDYGPGLINGEFKVISVNNYLGNSGDRIRLYKQSVTDPIDDISYGNQGGVCTSSQEGSIGRLFQIGTEGTDFIDRFSSNTRGTSNKDNILDPCPTPTPEPTETQTPSSIPTNTLKPTNTPTLTPSPKPSKTPTPTPISTIRPTSSLKPTGDLNDDSLKNEEVFGLTANGVDSGLVVGIKEIGKEASVSSEQVERKNKIPAFAIVLVVLGIGLIGLAVFSFLRKERYNIKNDKDNL</sequence>
<feature type="transmembrane region" description="Helical" evidence="2">
    <location>
        <begin position="284"/>
        <end position="307"/>
    </location>
</feature>
<feature type="region of interest" description="Disordered" evidence="1">
    <location>
        <begin position="160"/>
        <end position="236"/>
    </location>
</feature>
<evidence type="ECO:0000313" key="4">
    <source>
        <dbReference type="Proteomes" id="UP000176404"/>
    </source>
</evidence>
<protein>
    <recommendedName>
        <fullName evidence="5">LTD domain-containing protein</fullName>
    </recommendedName>
</protein>
<keyword evidence="2" id="KW-0812">Transmembrane</keyword>
<feature type="compositionally biased region" description="Pro residues" evidence="1">
    <location>
        <begin position="209"/>
        <end position="221"/>
    </location>
</feature>
<organism evidence="3 4">
    <name type="scientific">Candidatus Woesebacteria bacterium RIFCSPLOWO2_01_FULL_39_10b</name>
    <dbReference type="NCBI Taxonomy" id="1802517"/>
    <lineage>
        <taxon>Bacteria</taxon>
        <taxon>Candidatus Woeseibacteriota</taxon>
    </lineage>
</organism>
<evidence type="ECO:0000313" key="3">
    <source>
        <dbReference type="EMBL" id="OGM60698.1"/>
    </source>
</evidence>
<comment type="caution">
    <text evidence="3">The sequence shown here is derived from an EMBL/GenBank/DDBJ whole genome shotgun (WGS) entry which is preliminary data.</text>
</comment>